<dbReference type="PANTHER" id="PTHR36113:SF6">
    <property type="entry name" value="FOSFOMYCIN RESISTANCE PROTEIN FOSX"/>
    <property type="match status" value="1"/>
</dbReference>
<evidence type="ECO:0000259" key="3">
    <source>
        <dbReference type="PROSITE" id="PS51819"/>
    </source>
</evidence>
<organism evidence="4 5">
    <name type="scientific">Halorussus gelatinilyticus</name>
    <dbReference type="NCBI Taxonomy" id="2937524"/>
    <lineage>
        <taxon>Archaea</taxon>
        <taxon>Methanobacteriati</taxon>
        <taxon>Methanobacteriota</taxon>
        <taxon>Stenosarchaea group</taxon>
        <taxon>Halobacteria</taxon>
        <taxon>Halobacteriales</taxon>
        <taxon>Haladaptataceae</taxon>
        <taxon>Halorussus</taxon>
    </lineage>
</organism>
<evidence type="ECO:0000256" key="1">
    <source>
        <dbReference type="ARBA" id="ARBA00022723"/>
    </source>
</evidence>
<dbReference type="GO" id="GO:0046872">
    <property type="term" value="F:metal ion binding"/>
    <property type="evidence" value="ECO:0007669"/>
    <property type="project" value="UniProtKB-KW"/>
</dbReference>
<dbReference type="EMBL" id="CP096658">
    <property type="protein sequence ID" value="UPW00065.1"/>
    <property type="molecule type" value="Genomic_DNA"/>
</dbReference>
<proteinExistence type="predicted"/>
<dbReference type="PROSITE" id="PS51819">
    <property type="entry name" value="VOC"/>
    <property type="match status" value="1"/>
</dbReference>
<dbReference type="InterPro" id="IPR004360">
    <property type="entry name" value="Glyas_Fos-R_dOase_dom"/>
</dbReference>
<feature type="region of interest" description="Disordered" evidence="2">
    <location>
        <begin position="1"/>
        <end position="24"/>
    </location>
</feature>
<dbReference type="PANTHER" id="PTHR36113">
    <property type="entry name" value="LYASE, PUTATIVE-RELATED-RELATED"/>
    <property type="match status" value="1"/>
</dbReference>
<dbReference type="RefSeq" id="WP_248654482.1">
    <property type="nucleotide sequence ID" value="NZ_CP096658.1"/>
</dbReference>
<keyword evidence="5" id="KW-1185">Reference proteome</keyword>
<evidence type="ECO:0000313" key="5">
    <source>
        <dbReference type="Proteomes" id="UP000830434"/>
    </source>
</evidence>
<dbReference type="GeneID" id="72191452"/>
<evidence type="ECO:0000313" key="4">
    <source>
        <dbReference type="EMBL" id="UPW00065.1"/>
    </source>
</evidence>
<dbReference type="InterPro" id="IPR029068">
    <property type="entry name" value="Glyas_Bleomycin-R_OHBP_Dase"/>
</dbReference>
<sequence>MNNDHADTDQADNDHADPDHADPECAGRLHHVELYASDLDASVGFWDWLLGELGYEPKNDWAAGRSWIRDPTYVVLVQADERDHPFDRRAAGLNHLAFHAASREQVDTLTEGVRERDDASLLFEERHPYAGGYYALYCEGPEGIKVEVVAPE</sequence>
<accession>A0A8U0IH70</accession>
<protein>
    <submittedName>
        <fullName evidence="4">VOC family protein</fullName>
    </submittedName>
</protein>
<keyword evidence="1" id="KW-0479">Metal-binding</keyword>
<dbReference type="Proteomes" id="UP000830434">
    <property type="component" value="Chromosome"/>
</dbReference>
<gene>
    <name evidence="4" type="ORF">M0R88_16315</name>
</gene>
<name>A0A8U0IH70_9EURY</name>
<reference evidence="4" key="1">
    <citation type="submission" date="2022-04" db="EMBL/GenBank/DDBJ databases">
        <title>Diverse halophilic archaea isolated from saline environments.</title>
        <authorList>
            <person name="Cui H.-L."/>
        </authorList>
    </citation>
    <scope>NUCLEOTIDE SEQUENCE</scope>
    <source>
        <strain evidence="4">XZYJT40</strain>
    </source>
</reference>
<dbReference type="SUPFAM" id="SSF54593">
    <property type="entry name" value="Glyoxalase/Bleomycin resistance protein/Dihydroxybiphenyl dioxygenase"/>
    <property type="match status" value="1"/>
</dbReference>
<dbReference type="InterPro" id="IPR037523">
    <property type="entry name" value="VOC_core"/>
</dbReference>
<dbReference type="InterPro" id="IPR051332">
    <property type="entry name" value="Fosfomycin_Res_Enzymes"/>
</dbReference>
<dbReference type="Gene3D" id="3.10.180.10">
    <property type="entry name" value="2,3-Dihydroxybiphenyl 1,2-Dioxygenase, domain 1"/>
    <property type="match status" value="1"/>
</dbReference>
<dbReference type="Pfam" id="PF00903">
    <property type="entry name" value="Glyoxalase"/>
    <property type="match status" value="1"/>
</dbReference>
<dbReference type="KEGG" id="haxz:M0R88_16315"/>
<evidence type="ECO:0000256" key="2">
    <source>
        <dbReference type="SAM" id="MobiDB-lite"/>
    </source>
</evidence>
<feature type="domain" description="VOC" evidence="3">
    <location>
        <begin position="28"/>
        <end position="151"/>
    </location>
</feature>
<dbReference type="AlphaFoldDB" id="A0A8U0IH70"/>